<organism evidence="1 2">
    <name type="scientific">Onchocerca volvulus</name>
    <dbReference type="NCBI Taxonomy" id="6282"/>
    <lineage>
        <taxon>Eukaryota</taxon>
        <taxon>Metazoa</taxon>
        <taxon>Ecdysozoa</taxon>
        <taxon>Nematoda</taxon>
        <taxon>Chromadorea</taxon>
        <taxon>Rhabditida</taxon>
        <taxon>Spirurina</taxon>
        <taxon>Spiruromorpha</taxon>
        <taxon>Filarioidea</taxon>
        <taxon>Onchocercidae</taxon>
        <taxon>Onchocerca</taxon>
    </lineage>
</organism>
<evidence type="ECO:0000313" key="1">
    <source>
        <dbReference type="EnsemblMetazoa" id="OVOC6379.1"/>
    </source>
</evidence>
<name>A0A2K6WAC9_ONCVO</name>
<protein>
    <submittedName>
        <fullName evidence="1">Uncharacterized protein</fullName>
    </submittedName>
</protein>
<dbReference type="EMBL" id="CMVM020000172">
    <property type="status" value="NOT_ANNOTATED_CDS"/>
    <property type="molecule type" value="Genomic_DNA"/>
</dbReference>
<evidence type="ECO:0000313" key="2">
    <source>
        <dbReference type="Proteomes" id="UP000024404"/>
    </source>
</evidence>
<reference evidence="2" key="1">
    <citation type="submission" date="2013-10" db="EMBL/GenBank/DDBJ databases">
        <title>Genome sequencing of Onchocerca volvulus.</title>
        <authorList>
            <person name="Cotton J."/>
            <person name="Tsai J."/>
            <person name="Stanley E."/>
            <person name="Tracey A."/>
            <person name="Holroyd N."/>
            <person name="Lustigman S."/>
            <person name="Berriman M."/>
        </authorList>
    </citation>
    <scope>NUCLEOTIDE SEQUENCE</scope>
</reference>
<accession>A0A2K6WAC9</accession>
<reference evidence="1" key="2">
    <citation type="submission" date="2018-02" db="UniProtKB">
        <authorList>
            <consortium name="EnsemblMetazoa"/>
        </authorList>
    </citation>
    <scope>IDENTIFICATION</scope>
</reference>
<keyword evidence="2" id="KW-1185">Reference proteome</keyword>
<dbReference type="EnsemblMetazoa" id="OVOC6379.1">
    <property type="protein sequence ID" value="OVOC6379.1"/>
    <property type="gene ID" value="WBGene00243188"/>
</dbReference>
<sequence>MEKLHNSVLFALTLMRRQNMPNLLLSTSPPQNILLPLWFVSL</sequence>
<dbReference type="AlphaFoldDB" id="A0A2K6WAC9"/>
<proteinExistence type="predicted"/>
<dbReference type="Proteomes" id="UP000024404">
    <property type="component" value="Unassembled WGS sequence"/>
</dbReference>